<comment type="caution">
    <text evidence="1">The sequence shown here is derived from an EMBL/GenBank/DDBJ whole genome shotgun (WGS) entry which is preliminary data.</text>
</comment>
<sequence>MDDYNFTITVYGVELMVKRHPKLKRFFEVFNPDTFYLICYNYSGKWDFVEMRDRSKKIDIPEVGGAIIGYLNQSGIPID</sequence>
<keyword evidence="2" id="KW-1185">Reference proteome</keyword>
<evidence type="ECO:0000313" key="2">
    <source>
        <dbReference type="Proteomes" id="UP001500582"/>
    </source>
</evidence>
<dbReference type="RefSeq" id="WP_345212283.1">
    <property type="nucleotide sequence ID" value="NZ_BAABFT010000009.1"/>
</dbReference>
<accession>A0ABP8GSK2</accession>
<proteinExistence type="predicted"/>
<dbReference type="EMBL" id="BAABFT010000009">
    <property type="protein sequence ID" value="GAA4329077.1"/>
    <property type="molecule type" value="Genomic_DNA"/>
</dbReference>
<name>A0ABP8GSK2_9SPHI</name>
<reference evidence="2" key="1">
    <citation type="journal article" date="2019" name="Int. J. Syst. Evol. Microbiol.">
        <title>The Global Catalogue of Microorganisms (GCM) 10K type strain sequencing project: providing services to taxonomists for standard genome sequencing and annotation.</title>
        <authorList>
            <consortium name="The Broad Institute Genomics Platform"/>
            <consortium name="The Broad Institute Genome Sequencing Center for Infectious Disease"/>
            <person name="Wu L."/>
            <person name="Ma J."/>
        </authorList>
    </citation>
    <scope>NUCLEOTIDE SEQUENCE [LARGE SCALE GENOMIC DNA]</scope>
    <source>
        <strain evidence="2">JCM 17705</strain>
    </source>
</reference>
<organism evidence="1 2">
    <name type="scientific">Mucilaginibacter gynuensis</name>
    <dbReference type="NCBI Taxonomy" id="1302236"/>
    <lineage>
        <taxon>Bacteria</taxon>
        <taxon>Pseudomonadati</taxon>
        <taxon>Bacteroidota</taxon>
        <taxon>Sphingobacteriia</taxon>
        <taxon>Sphingobacteriales</taxon>
        <taxon>Sphingobacteriaceae</taxon>
        <taxon>Mucilaginibacter</taxon>
    </lineage>
</organism>
<dbReference type="Proteomes" id="UP001500582">
    <property type="component" value="Unassembled WGS sequence"/>
</dbReference>
<protein>
    <submittedName>
        <fullName evidence="1">Uncharacterized protein</fullName>
    </submittedName>
</protein>
<evidence type="ECO:0000313" key="1">
    <source>
        <dbReference type="EMBL" id="GAA4329077.1"/>
    </source>
</evidence>
<gene>
    <name evidence="1" type="ORF">GCM10023149_33500</name>
</gene>